<organism evidence="2 3">
    <name type="scientific">Geosporobacter subterraneus DSM 17957</name>
    <dbReference type="NCBI Taxonomy" id="1121919"/>
    <lineage>
        <taxon>Bacteria</taxon>
        <taxon>Bacillati</taxon>
        <taxon>Bacillota</taxon>
        <taxon>Clostridia</taxon>
        <taxon>Peptostreptococcales</taxon>
        <taxon>Thermotaleaceae</taxon>
        <taxon>Geosporobacter</taxon>
    </lineage>
</organism>
<dbReference type="RefSeq" id="WP_110940868.1">
    <property type="nucleotide sequence ID" value="NZ_FQZV01000019.1"/>
</dbReference>
<sequence length="65" mass="7072">MKIFSLIIAIVSGLLLSSTLICGLWIRANKVTDVSSLNFHMSIGIASVLFSLIAVILLMRLALRL</sequence>
<name>A0A1M6I0J2_9FIRM</name>
<accession>A0A1M6I0J2</accession>
<dbReference type="Proteomes" id="UP000184536">
    <property type="component" value="Unassembled WGS sequence"/>
</dbReference>
<dbReference type="OrthoDB" id="1957812at2"/>
<keyword evidence="1" id="KW-0472">Membrane</keyword>
<gene>
    <name evidence="2" type="ORF">SAMN02745975_01700</name>
</gene>
<evidence type="ECO:0000313" key="3">
    <source>
        <dbReference type="Proteomes" id="UP000184536"/>
    </source>
</evidence>
<dbReference type="STRING" id="1121919.SAMN02745975_01700"/>
<keyword evidence="3" id="KW-1185">Reference proteome</keyword>
<keyword evidence="1" id="KW-0812">Transmembrane</keyword>
<evidence type="ECO:0000256" key="1">
    <source>
        <dbReference type="SAM" id="Phobius"/>
    </source>
</evidence>
<proteinExistence type="predicted"/>
<feature type="transmembrane region" description="Helical" evidence="1">
    <location>
        <begin position="39"/>
        <end position="63"/>
    </location>
</feature>
<dbReference type="AlphaFoldDB" id="A0A1M6I0J2"/>
<reference evidence="3" key="1">
    <citation type="submission" date="2016-11" db="EMBL/GenBank/DDBJ databases">
        <authorList>
            <person name="Varghese N."/>
            <person name="Submissions S."/>
        </authorList>
    </citation>
    <scope>NUCLEOTIDE SEQUENCE [LARGE SCALE GENOMIC DNA]</scope>
    <source>
        <strain evidence="3">DSM 17957</strain>
    </source>
</reference>
<keyword evidence="1" id="KW-1133">Transmembrane helix</keyword>
<dbReference type="EMBL" id="FQZV01000019">
    <property type="protein sequence ID" value="SHJ28029.1"/>
    <property type="molecule type" value="Genomic_DNA"/>
</dbReference>
<protein>
    <submittedName>
        <fullName evidence="2">Uncharacterized protein</fullName>
    </submittedName>
</protein>
<evidence type="ECO:0000313" key="2">
    <source>
        <dbReference type="EMBL" id="SHJ28029.1"/>
    </source>
</evidence>